<name>N1UM20_LEPIR</name>
<comment type="caution">
    <text evidence="1">The sequence shown here is derived from an EMBL/GenBank/DDBJ whole genome shotgun (WGS) entry which is preliminary data.</text>
</comment>
<accession>N1UM20</accession>
<evidence type="ECO:0000313" key="2">
    <source>
        <dbReference type="Proteomes" id="UP000012220"/>
    </source>
</evidence>
<dbReference type="EMBL" id="AHNY02000117">
    <property type="protein sequence ID" value="EMY25927.1"/>
    <property type="molecule type" value="Genomic_DNA"/>
</dbReference>
<dbReference type="BioCyc" id="LINT1085541:G11IQ-5562-MONOMER"/>
<dbReference type="AlphaFoldDB" id="N1UM20"/>
<gene>
    <name evidence="1" type="ORF">LEP1GSC115_4130</name>
</gene>
<sequence>MKQIFFRIILIFFNSKKWVGTTVNFIVISKKVGTTTFLGAVQSIPIELKR</sequence>
<proteinExistence type="predicted"/>
<organism evidence="1 2">
    <name type="scientific">Leptospira interrogans serovar Australis str. 200703203</name>
    <dbReference type="NCBI Taxonomy" id="1085541"/>
    <lineage>
        <taxon>Bacteria</taxon>
        <taxon>Pseudomonadati</taxon>
        <taxon>Spirochaetota</taxon>
        <taxon>Spirochaetia</taxon>
        <taxon>Leptospirales</taxon>
        <taxon>Leptospiraceae</taxon>
        <taxon>Leptospira</taxon>
    </lineage>
</organism>
<protein>
    <submittedName>
        <fullName evidence="1">Uncharacterized protein</fullName>
    </submittedName>
</protein>
<dbReference type="Proteomes" id="UP000012220">
    <property type="component" value="Unassembled WGS sequence"/>
</dbReference>
<reference evidence="1 2" key="1">
    <citation type="submission" date="2013-02" db="EMBL/GenBank/DDBJ databases">
        <authorList>
            <person name="Harkins D.M."/>
            <person name="Durkin A.S."/>
            <person name="Brinkac L.M."/>
            <person name="Haft D.H."/>
            <person name="Selengut J.D."/>
            <person name="Sanka R."/>
            <person name="DePew J."/>
            <person name="Purushe J."/>
            <person name="Picardeau M."/>
            <person name="Werts C."/>
            <person name="Goarant C."/>
            <person name="Vinetz J.M."/>
            <person name="Sutton G.G."/>
            <person name="Nierman W.C."/>
            <person name="Fouts D.E."/>
        </authorList>
    </citation>
    <scope>NUCLEOTIDE SEQUENCE [LARGE SCALE GENOMIC DNA]</scope>
    <source>
        <strain evidence="1 2">200703203</strain>
    </source>
</reference>
<evidence type="ECO:0000313" key="1">
    <source>
        <dbReference type="EMBL" id="EMY25927.1"/>
    </source>
</evidence>